<dbReference type="SMART" id="SM00298">
    <property type="entry name" value="CHROMO"/>
    <property type="match status" value="1"/>
</dbReference>
<reference evidence="2" key="1">
    <citation type="submission" date="2013-12" db="EMBL/GenBank/DDBJ databases">
        <title>The Genome Sequence of Aphanomyces invadans NJM9701.</title>
        <authorList>
            <consortium name="The Broad Institute Genomics Platform"/>
            <person name="Russ C."/>
            <person name="Tyler B."/>
            <person name="van West P."/>
            <person name="Dieguez-Uribeondo J."/>
            <person name="Young S.K."/>
            <person name="Zeng Q."/>
            <person name="Gargeya S."/>
            <person name="Fitzgerald M."/>
            <person name="Abouelleil A."/>
            <person name="Alvarado L."/>
            <person name="Chapman S.B."/>
            <person name="Gainer-Dewar J."/>
            <person name="Goldberg J."/>
            <person name="Griggs A."/>
            <person name="Gujja S."/>
            <person name="Hansen M."/>
            <person name="Howarth C."/>
            <person name="Imamovic A."/>
            <person name="Ireland A."/>
            <person name="Larimer J."/>
            <person name="McCowan C."/>
            <person name="Murphy C."/>
            <person name="Pearson M."/>
            <person name="Poon T.W."/>
            <person name="Priest M."/>
            <person name="Roberts A."/>
            <person name="Saif S."/>
            <person name="Shea T."/>
            <person name="Sykes S."/>
            <person name="Wortman J."/>
            <person name="Nusbaum C."/>
            <person name="Birren B."/>
        </authorList>
    </citation>
    <scope>NUCLEOTIDE SEQUENCE [LARGE SCALE GENOMIC DNA]</scope>
    <source>
        <strain evidence="2">NJM9701</strain>
    </source>
</reference>
<dbReference type="SUPFAM" id="SSF54160">
    <property type="entry name" value="Chromo domain-like"/>
    <property type="match status" value="1"/>
</dbReference>
<dbReference type="GeneID" id="20090423"/>
<dbReference type="Gene3D" id="2.40.50.40">
    <property type="match status" value="1"/>
</dbReference>
<gene>
    <name evidence="2" type="ORF">H310_13373</name>
</gene>
<dbReference type="CDD" id="cd00024">
    <property type="entry name" value="CD_CSD"/>
    <property type="match status" value="1"/>
</dbReference>
<evidence type="ECO:0000313" key="2">
    <source>
        <dbReference type="EMBL" id="ETV92319.1"/>
    </source>
</evidence>
<sequence length="93" mass="10645">MYHEGGREVTEDLVDQLAFGYGGFHVERLEKVRKVADGSFQVLVKWLGLEEDESSWELAKNLLEDIPVVFRKWCESKRQDRTVGAMMKSVGLA</sequence>
<dbReference type="InterPro" id="IPR023780">
    <property type="entry name" value="Chromo_domain"/>
</dbReference>
<dbReference type="VEuPathDB" id="FungiDB:H310_13373"/>
<dbReference type="InterPro" id="IPR000953">
    <property type="entry name" value="Chromo/chromo_shadow_dom"/>
</dbReference>
<dbReference type="RefSeq" id="XP_008879070.1">
    <property type="nucleotide sequence ID" value="XM_008880848.1"/>
</dbReference>
<name>A0A024TE76_9STRA</name>
<protein>
    <recommendedName>
        <fullName evidence="1">Chromo domain-containing protein</fullName>
    </recommendedName>
</protein>
<organism evidence="2">
    <name type="scientific">Aphanomyces invadans</name>
    <dbReference type="NCBI Taxonomy" id="157072"/>
    <lineage>
        <taxon>Eukaryota</taxon>
        <taxon>Sar</taxon>
        <taxon>Stramenopiles</taxon>
        <taxon>Oomycota</taxon>
        <taxon>Saprolegniomycetes</taxon>
        <taxon>Saprolegniales</taxon>
        <taxon>Verrucalvaceae</taxon>
        <taxon>Aphanomyces</taxon>
    </lineage>
</organism>
<proteinExistence type="predicted"/>
<accession>A0A024TE76</accession>
<feature type="domain" description="Chromo" evidence="1">
    <location>
        <begin position="24"/>
        <end position="85"/>
    </location>
</feature>
<evidence type="ECO:0000259" key="1">
    <source>
        <dbReference type="PROSITE" id="PS50013"/>
    </source>
</evidence>
<dbReference type="InterPro" id="IPR016197">
    <property type="entry name" value="Chromo-like_dom_sf"/>
</dbReference>
<dbReference type="OrthoDB" id="433924at2759"/>
<dbReference type="AlphaFoldDB" id="A0A024TE76"/>
<dbReference type="EMBL" id="KI914001">
    <property type="protein sequence ID" value="ETV92319.1"/>
    <property type="molecule type" value="Genomic_DNA"/>
</dbReference>
<dbReference type="PROSITE" id="PS50013">
    <property type="entry name" value="CHROMO_2"/>
    <property type="match status" value="1"/>
</dbReference>
<dbReference type="Pfam" id="PF00385">
    <property type="entry name" value="Chromo"/>
    <property type="match status" value="1"/>
</dbReference>